<keyword evidence="7" id="KW-1185">Reference proteome</keyword>
<dbReference type="Proteomes" id="UP000191200">
    <property type="component" value="Chromosome"/>
</dbReference>
<dbReference type="PROSITE" id="PS51635">
    <property type="entry name" value="PNPLA"/>
    <property type="match status" value="1"/>
</dbReference>
<dbReference type="STRING" id="519472.BHY08_00715"/>
<feature type="active site" description="Nucleophile" evidence="4">
    <location>
        <position position="176"/>
    </location>
</feature>
<evidence type="ECO:0000256" key="3">
    <source>
        <dbReference type="ARBA" id="ARBA00023098"/>
    </source>
</evidence>
<dbReference type="OrthoDB" id="9770965at2"/>
<dbReference type="Pfam" id="PF01734">
    <property type="entry name" value="Patatin"/>
    <property type="match status" value="1"/>
</dbReference>
<feature type="short sequence motif" description="GXGXXG" evidence="4">
    <location>
        <begin position="147"/>
        <end position="152"/>
    </location>
</feature>
<dbReference type="PANTHER" id="PTHR14226:SF29">
    <property type="entry name" value="NEUROPATHY TARGET ESTERASE SWS"/>
    <property type="match status" value="1"/>
</dbReference>
<evidence type="ECO:0000313" key="7">
    <source>
        <dbReference type="Proteomes" id="UP000191200"/>
    </source>
</evidence>
<organism evidence="6 7">
    <name type="scientific">Vagococcus teuberi</name>
    <dbReference type="NCBI Taxonomy" id="519472"/>
    <lineage>
        <taxon>Bacteria</taxon>
        <taxon>Bacillati</taxon>
        <taxon>Bacillota</taxon>
        <taxon>Bacilli</taxon>
        <taxon>Lactobacillales</taxon>
        <taxon>Enterococcaceae</taxon>
        <taxon>Vagococcus</taxon>
    </lineage>
</organism>
<evidence type="ECO:0000256" key="4">
    <source>
        <dbReference type="PROSITE-ProRule" id="PRU01161"/>
    </source>
</evidence>
<keyword evidence="2 4" id="KW-0442">Lipid degradation</keyword>
<dbReference type="EMBL" id="CP017267">
    <property type="protein sequence ID" value="APB30474.1"/>
    <property type="molecule type" value="Genomic_DNA"/>
</dbReference>
<feature type="domain" description="PNPLA" evidence="5">
    <location>
        <begin position="143"/>
        <end position="330"/>
    </location>
</feature>
<keyword evidence="1 4" id="KW-0378">Hydrolase</keyword>
<evidence type="ECO:0000313" key="6">
    <source>
        <dbReference type="EMBL" id="APB30474.1"/>
    </source>
</evidence>
<dbReference type="KEGG" id="vte:BHY08_00715"/>
<dbReference type="CDD" id="cd07209">
    <property type="entry name" value="Pat_hypo_Ecoli_Z1214_like"/>
    <property type="match status" value="1"/>
</dbReference>
<feature type="short sequence motif" description="GXSXG" evidence="4">
    <location>
        <begin position="174"/>
        <end position="178"/>
    </location>
</feature>
<keyword evidence="3 4" id="KW-0443">Lipid metabolism</keyword>
<dbReference type="InterPro" id="IPR050301">
    <property type="entry name" value="NTE"/>
</dbReference>
<proteinExistence type="predicted"/>
<dbReference type="SUPFAM" id="SSF52151">
    <property type="entry name" value="FabD/lysophospholipase-like"/>
    <property type="match status" value="1"/>
</dbReference>
<dbReference type="InterPro" id="IPR016035">
    <property type="entry name" value="Acyl_Trfase/lysoPLipase"/>
</dbReference>
<evidence type="ECO:0000256" key="1">
    <source>
        <dbReference type="ARBA" id="ARBA00022801"/>
    </source>
</evidence>
<sequence>MLKEWLPSDLYKLSRYQTKEWLPFQNSHKKALKALYKNSLSLRDDYLVVGWYKGNQLLAVCDGEIKDNIFCVTNIVSTSYLFGFSECMMLLDEIAKSRLLSEVYLPDFSDVSLVKNKLLDLGFVRKNHPKPGYYYHVNYHTGIVLGGGGARGSYQIGAWRALKELGVTYSMISGTSVGALNGAFMVQGNLHDAEDMWRDIATNKILNLSLGDKENKTRENLIQGVKNLTLSALKENGADSTPLYHMIEMMIDEDRMFDPDKKPIDFYFVTTHAPKMEETVKSLKDVPKDELSKWLLATSSFYPAMRACEINGQYYVDGGYRNNIPKDILLNHGAKELIVIDVKGPGVIKPVKTPRDICEITISSKWGLGTVLLFDKERAIWNMQLGYLDTMRTFHRYEGNWYALEPNNYKKEAVKLTKHFLMYLKSQEAIKQLGKKVTPRWMVQHHVQPELFSIYLLEETARILSVDPSRVYAIDELSDEIVTVFNEKNDDVNDQMLLSLSEWLADYVKQTVPLSEKTVLTYNYHLIETKVEIIGRLFDISWKPVLQALFIHFLKERKI</sequence>
<gene>
    <name evidence="6" type="ORF">BHY08_00715</name>
</gene>
<dbReference type="AlphaFoldDB" id="A0A1J0A3H8"/>
<dbReference type="GO" id="GO:0016787">
    <property type="term" value="F:hydrolase activity"/>
    <property type="evidence" value="ECO:0007669"/>
    <property type="project" value="UniProtKB-UniRule"/>
</dbReference>
<evidence type="ECO:0000259" key="5">
    <source>
        <dbReference type="PROSITE" id="PS51635"/>
    </source>
</evidence>
<reference evidence="6 7" key="1">
    <citation type="submission" date="2016-09" db="EMBL/GenBank/DDBJ databases">
        <title>Vagococcus teuberi sp. nov., isolated from the Malian artisanal sour milk fene.</title>
        <authorList>
            <person name="Wullschleger S."/>
            <person name="Seifert C."/>
            <person name="Baumgartner S."/>
            <person name="Lacroix C."/>
            <person name="Bonfoh B."/>
            <person name="Stevens M.J."/>
            <person name="Meile L."/>
        </authorList>
    </citation>
    <scope>NUCLEOTIDE SEQUENCE [LARGE SCALE GENOMIC DNA]</scope>
    <source>
        <strain evidence="6 7">DSM 21459</strain>
    </source>
</reference>
<feature type="short sequence motif" description="DGA/G" evidence="4">
    <location>
        <begin position="317"/>
        <end position="319"/>
    </location>
</feature>
<dbReference type="Gene3D" id="3.40.1090.10">
    <property type="entry name" value="Cytosolic phospholipase A2 catalytic domain"/>
    <property type="match status" value="2"/>
</dbReference>
<dbReference type="RefSeq" id="WP_071456039.1">
    <property type="nucleotide sequence ID" value="NZ_CP017267.1"/>
</dbReference>
<dbReference type="InterPro" id="IPR002641">
    <property type="entry name" value="PNPLA_dom"/>
</dbReference>
<name>A0A1J0A3H8_9ENTE</name>
<protein>
    <recommendedName>
        <fullName evidence="5">PNPLA domain-containing protein</fullName>
    </recommendedName>
</protein>
<evidence type="ECO:0000256" key="2">
    <source>
        <dbReference type="ARBA" id="ARBA00022963"/>
    </source>
</evidence>
<dbReference type="PANTHER" id="PTHR14226">
    <property type="entry name" value="NEUROPATHY TARGET ESTERASE/SWISS CHEESE D.MELANOGASTER"/>
    <property type="match status" value="1"/>
</dbReference>
<dbReference type="GO" id="GO:0016042">
    <property type="term" value="P:lipid catabolic process"/>
    <property type="evidence" value="ECO:0007669"/>
    <property type="project" value="UniProtKB-UniRule"/>
</dbReference>
<feature type="active site" description="Proton acceptor" evidence="4">
    <location>
        <position position="317"/>
    </location>
</feature>
<accession>A0A1J0A3H8</accession>